<dbReference type="Proteomes" id="UP000515369">
    <property type="component" value="Chromosome"/>
</dbReference>
<organism evidence="1 2">
    <name type="scientific">Spirosoma foliorum</name>
    <dbReference type="NCBI Taxonomy" id="2710596"/>
    <lineage>
        <taxon>Bacteria</taxon>
        <taxon>Pseudomonadati</taxon>
        <taxon>Bacteroidota</taxon>
        <taxon>Cytophagia</taxon>
        <taxon>Cytophagales</taxon>
        <taxon>Cytophagaceae</taxon>
        <taxon>Spirosoma</taxon>
    </lineage>
</organism>
<dbReference type="SUPFAM" id="SSF141452">
    <property type="entry name" value="Hcp1-like"/>
    <property type="match status" value="1"/>
</dbReference>
<evidence type="ECO:0000313" key="2">
    <source>
        <dbReference type="Proteomes" id="UP000515369"/>
    </source>
</evidence>
<reference evidence="1 2" key="1">
    <citation type="submission" date="2020-07" db="EMBL/GenBank/DDBJ databases">
        <title>Spirosoma foliorum sp. nov., isolated from the leaves on the Nejang mountain Korea, Republic of.</title>
        <authorList>
            <person name="Ho H."/>
            <person name="Lee Y.-J."/>
            <person name="Nurcahyanto D.-A."/>
            <person name="Kim S.-G."/>
        </authorList>
    </citation>
    <scope>NUCLEOTIDE SEQUENCE [LARGE SCALE GENOMIC DNA]</scope>
    <source>
        <strain evidence="1 2">PL0136</strain>
    </source>
</reference>
<dbReference type="KEGG" id="sfol:H3H32_06000"/>
<proteinExistence type="predicted"/>
<name>A0A7G5H051_9BACT</name>
<accession>A0A7G5H051</accession>
<dbReference type="InterPro" id="IPR036624">
    <property type="entry name" value="Hcp1-lik_sf"/>
</dbReference>
<dbReference type="AlphaFoldDB" id="A0A7G5H051"/>
<dbReference type="GO" id="GO:0033104">
    <property type="term" value="C:type VI protein secretion system complex"/>
    <property type="evidence" value="ECO:0007669"/>
    <property type="project" value="InterPro"/>
</dbReference>
<dbReference type="RefSeq" id="WP_182461751.1">
    <property type="nucleotide sequence ID" value="NZ_CP059732.1"/>
</dbReference>
<dbReference type="Pfam" id="PF17642">
    <property type="entry name" value="TssD"/>
    <property type="match status" value="1"/>
</dbReference>
<sequence length="181" mass="20999">MAHKAILTVAGQEIKALEFLVSFKQASNQKGLPASDVMLGDFYLITEGGSDFFLEWLADEDRLESGNIKTYRNDQPSVFLTYEFENAFVTDVSESFYDDHGNIQNKFNRISSAEDLTDDSYEFGYNLTRLSKQESVLVRNMWKRVRQFQERTNMAYVLFITLSCEKIKLRDIPLDNQWIDS</sequence>
<dbReference type="InterPro" id="IPR041408">
    <property type="entry name" value="Hcp_Tssd"/>
</dbReference>
<dbReference type="EMBL" id="CP059732">
    <property type="protein sequence ID" value="QMW04493.1"/>
    <property type="molecule type" value="Genomic_DNA"/>
</dbReference>
<evidence type="ECO:0000313" key="1">
    <source>
        <dbReference type="EMBL" id="QMW04493.1"/>
    </source>
</evidence>
<protein>
    <submittedName>
        <fullName evidence="1">Uncharacterized protein</fullName>
    </submittedName>
</protein>
<gene>
    <name evidence="1" type="ORF">H3H32_06000</name>
</gene>
<keyword evidence="2" id="KW-1185">Reference proteome</keyword>